<feature type="compositionally biased region" description="Acidic residues" evidence="1">
    <location>
        <begin position="292"/>
        <end position="312"/>
    </location>
</feature>
<keyword evidence="3" id="KW-0732">Signal</keyword>
<organism evidence="4 5">
    <name type="scientific">Nitzschia inconspicua</name>
    <dbReference type="NCBI Taxonomy" id="303405"/>
    <lineage>
        <taxon>Eukaryota</taxon>
        <taxon>Sar</taxon>
        <taxon>Stramenopiles</taxon>
        <taxon>Ochrophyta</taxon>
        <taxon>Bacillariophyta</taxon>
        <taxon>Bacillariophyceae</taxon>
        <taxon>Bacillariophycidae</taxon>
        <taxon>Bacillariales</taxon>
        <taxon>Bacillariaceae</taxon>
        <taxon>Nitzschia</taxon>
    </lineage>
</organism>
<feature type="transmembrane region" description="Helical" evidence="2">
    <location>
        <begin position="241"/>
        <end position="266"/>
    </location>
</feature>
<name>A0A9K3PVP7_9STRA</name>
<evidence type="ECO:0000256" key="3">
    <source>
        <dbReference type="SAM" id="SignalP"/>
    </source>
</evidence>
<dbReference type="EMBL" id="JAGRRH010000013">
    <property type="protein sequence ID" value="KAG7361151.1"/>
    <property type="molecule type" value="Genomic_DNA"/>
</dbReference>
<keyword evidence="2" id="KW-0472">Membrane</keyword>
<evidence type="ECO:0000256" key="2">
    <source>
        <dbReference type="SAM" id="Phobius"/>
    </source>
</evidence>
<feature type="region of interest" description="Disordered" evidence="1">
    <location>
        <begin position="291"/>
        <end position="312"/>
    </location>
</feature>
<accession>A0A9K3PVP7</accession>
<keyword evidence="2" id="KW-1133">Transmembrane helix</keyword>
<proteinExistence type="predicted"/>
<keyword evidence="5" id="KW-1185">Reference proteome</keyword>
<gene>
    <name evidence="4" type="ORF">IV203_036251</name>
</gene>
<dbReference type="AlphaFoldDB" id="A0A9K3PVP7"/>
<feature type="chain" id="PRO_5039893782" evidence="3">
    <location>
        <begin position="26"/>
        <end position="312"/>
    </location>
</feature>
<protein>
    <submittedName>
        <fullName evidence="4">Uncharacterized protein</fullName>
    </submittedName>
</protein>
<dbReference type="Proteomes" id="UP000693970">
    <property type="component" value="Unassembled WGS sequence"/>
</dbReference>
<comment type="caution">
    <text evidence="4">The sequence shown here is derived from an EMBL/GenBank/DDBJ whole genome shotgun (WGS) entry which is preliminary data.</text>
</comment>
<dbReference type="OrthoDB" id="47045at2759"/>
<keyword evidence="2" id="KW-0812">Transmembrane</keyword>
<reference evidence="4" key="1">
    <citation type="journal article" date="2021" name="Sci. Rep.">
        <title>Diploid genomic architecture of Nitzschia inconspicua, an elite biomass production diatom.</title>
        <authorList>
            <person name="Oliver A."/>
            <person name="Podell S."/>
            <person name="Pinowska A."/>
            <person name="Traller J.C."/>
            <person name="Smith S.R."/>
            <person name="McClure R."/>
            <person name="Beliaev A."/>
            <person name="Bohutskyi P."/>
            <person name="Hill E.A."/>
            <person name="Rabines A."/>
            <person name="Zheng H."/>
            <person name="Allen L.Z."/>
            <person name="Kuo A."/>
            <person name="Grigoriev I.V."/>
            <person name="Allen A.E."/>
            <person name="Hazlebeck D."/>
            <person name="Allen E.E."/>
        </authorList>
    </citation>
    <scope>NUCLEOTIDE SEQUENCE</scope>
    <source>
        <strain evidence="4">Hildebrandi</strain>
    </source>
</reference>
<sequence length="312" mass="34233">MRYDQPAFQTIAVLLLVMAGSSVEGFSVASSAAKPGRTVAAQSQSRHQRLIDTRKSKFPMVLSNSYSPTDSNQNPPAHTKNLLLIFIQNLIRRVPSRLGRFSFQLKRSFIVVCTAFLFCFGSFGGPTEAKASSPPTASASPTVVQVSRNFFSPSVDQIVDNYVKDHMFDDDVYDPVESVYREAMDDRIHGTYPKALKEITSSVLGQDVIKAEKSASGTSVGNTLVKVVGFLRQKGLSETQAIVLLTGGLVVGTPTVLFAVLMMVGAQNKRSINRLMKKRYGETYTVDATIKEEEDVVAPDEDEDDDDEDDED</sequence>
<reference evidence="4" key="2">
    <citation type="submission" date="2021-04" db="EMBL/GenBank/DDBJ databases">
        <authorList>
            <person name="Podell S."/>
        </authorList>
    </citation>
    <scope>NUCLEOTIDE SEQUENCE</scope>
    <source>
        <strain evidence="4">Hildebrandi</strain>
    </source>
</reference>
<feature type="signal peptide" evidence="3">
    <location>
        <begin position="1"/>
        <end position="25"/>
    </location>
</feature>
<evidence type="ECO:0000256" key="1">
    <source>
        <dbReference type="SAM" id="MobiDB-lite"/>
    </source>
</evidence>
<evidence type="ECO:0000313" key="5">
    <source>
        <dbReference type="Proteomes" id="UP000693970"/>
    </source>
</evidence>
<evidence type="ECO:0000313" key="4">
    <source>
        <dbReference type="EMBL" id="KAG7361151.1"/>
    </source>
</evidence>